<comment type="caution">
    <text evidence="2">The sequence shown here is derived from an EMBL/GenBank/DDBJ whole genome shotgun (WGS) entry which is preliminary data.</text>
</comment>
<feature type="domain" description="SnoaL-like" evidence="1">
    <location>
        <begin position="10"/>
        <end position="114"/>
    </location>
</feature>
<dbReference type="Gene3D" id="3.10.450.50">
    <property type="match status" value="1"/>
</dbReference>
<dbReference type="InterPro" id="IPR037401">
    <property type="entry name" value="SnoaL-like"/>
</dbReference>
<evidence type="ECO:0000313" key="3">
    <source>
        <dbReference type="Proteomes" id="UP001597124"/>
    </source>
</evidence>
<dbReference type="Pfam" id="PF12680">
    <property type="entry name" value="SnoaL_2"/>
    <property type="match status" value="1"/>
</dbReference>
<evidence type="ECO:0000313" key="2">
    <source>
        <dbReference type="EMBL" id="MFD0848892.1"/>
    </source>
</evidence>
<reference evidence="3" key="1">
    <citation type="journal article" date="2019" name="Int. J. Syst. Evol. Microbiol.">
        <title>The Global Catalogue of Microorganisms (GCM) 10K type strain sequencing project: providing services to taxonomists for standard genome sequencing and annotation.</title>
        <authorList>
            <consortium name="The Broad Institute Genomics Platform"/>
            <consortium name="The Broad Institute Genome Sequencing Center for Infectious Disease"/>
            <person name="Wu L."/>
            <person name="Ma J."/>
        </authorList>
    </citation>
    <scope>NUCLEOTIDE SEQUENCE [LARGE SCALE GENOMIC DNA]</scope>
    <source>
        <strain evidence="3">CCUG 52537</strain>
    </source>
</reference>
<dbReference type="PANTHER" id="PTHR41252:SF1">
    <property type="entry name" value="BLR2505 PROTEIN"/>
    <property type="match status" value="1"/>
</dbReference>
<dbReference type="RefSeq" id="WP_381490454.1">
    <property type="nucleotide sequence ID" value="NZ_JBHTIK010000005.1"/>
</dbReference>
<dbReference type="SUPFAM" id="SSF54427">
    <property type="entry name" value="NTF2-like"/>
    <property type="match status" value="1"/>
</dbReference>
<gene>
    <name evidence="2" type="ORF">ACFQ00_11200</name>
</gene>
<keyword evidence="3" id="KW-1185">Reference proteome</keyword>
<proteinExistence type="predicted"/>
<accession>A0ABW3C426</accession>
<protein>
    <submittedName>
        <fullName evidence="2">Nuclear transport factor 2 family protein</fullName>
    </submittedName>
</protein>
<evidence type="ECO:0000259" key="1">
    <source>
        <dbReference type="Pfam" id="PF12680"/>
    </source>
</evidence>
<dbReference type="InterPro" id="IPR032710">
    <property type="entry name" value="NTF2-like_dom_sf"/>
</dbReference>
<dbReference type="PANTHER" id="PTHR41252">
    <property type="entry name" value="BLR2505 PROTEIN"/>
    <property type="match status" value="1"/>
</dbReference>
<name>A0ABW3C426_SPHXN</name>
<dbReference type="EMBL" id="JBHTIK010000005">
    <property type="protein sequence ID" value="MFD0848892.1"/>
    <property type="molecule type" value="Genomic_DNA"/>
</dbReference>
<sequence>MSTEQVVVQALGAISAGEPERFLAFLHDDVVYAISGNHPFSQKIRGKEAIGALMAQVGSAFEDGGPKYDVERLIVSGDSAVVTFKGSGLLKNGKTYDNDYCMIFDFVDGRVARITEFFDSFHVMSVMAG</sequence>
<organism evidence="2 3">
    <name type="scientific">Sphingosinicella xenopeptidilytica</name>
    <dbReference type="NCBI Taxonomy" id="364098"/>
    <lineage>
        <taxon>Bacteria</taxon>
        <taxon>Pseudomonadati</taxon>
        <taxon>Pseudomonadota</taxon>
        <taxon>Alphaproteobacteria</taxon>
        <taxon>Sphingomonadales</taxon>
        <taxon>Sphingosinicellaceae</taxon>
        <taxon>Sphingosinicella</taxon>
    </lineage>
</organism>
<dbReference type="Proteomes" id="UP001597124">
    <property type="component" value="Unassembled WGS sequence"/>
</dbReference>